<evidence type="ECO:0000313" key="1">
    <source>
        <dbReference type="EMBL" id="GGC56481.1"/>
    </source>
</evidence>
<dbReference type="RefSeq" id="WP_229675697.1">
    <property type="nucleotide sequence ID" value="NZ_BMJH01000001.1"/>
</dbReference>
<dbReference type="NCBIfam" id="NF047352">
    <property type="entry name" value="P_loop_sacsin"/>
    <property type="match status" value="1"/>
</dbReference>
<accession>A0A916XAJ8</accession>
<comment type="caution">
    <text evidence="1">The sequence shown here is derived from an EMBL/GenBank/DDBJ whole genome shotgun (WGS) entry which is preliminary data.</text>
</comment>
<organism evidence="1 2">
    <name type="scientific">Hoyosella rhizosphaerae</name>
    <dbReference type="NCBI Taxonomy" id="1755582"/>
    <lineage>
        <taxon>Bacteria</taxon>
        <taxon>Bacillati</taxon>
        <taxon>Actinomycetota</taxon>
        <taxon>Actinomycetes</taxon>
        <taxon>Mycobacteriales</taxon>
        <taxon>Hoyosellaceae</taxon>
        <taxon>Hoyosella</taxon>
    </lineage>
</organism>
<dbReference type="InterPro" id="IPR036890">
    <property type="entry name" value="HATPase_C_sf"/>
</dbReference>
<gene>
    <name evidence="1" type="ORF">GCM10011410_06220</name>
</gene>
<evidence type="ECO:0008006" key="3">
    <source>
        <dbReference type="Google" id="ProtNLM"/>
    </source>
</evidence>
<evidence type="ECO:0000313" key="2">
    <source>
        <dbReference type="Proteomes" id="UP000641514"/>
    </source>
</evidence>
<dbReference type="Gene3D" id="3.30.565.10">
    <property type="entry name" value="Histidine kinase-like ATPase, C-terminal domain"/>
    <property type="match status" value="1"/>
</dbReference>
<name>A0A916XAJ8_9ACTN</name>
<keyword evidence="2" id="KW-1185">Reference proteome</keyword>
<protein>
    <recommendedName>
        <fullName evidence="3">ATP-binding protein</fullName>
    </recommendedName>
</protein>
<dbReference type="Proteomes" id="UP000641514">
    <property type="component" value="Unassembled WGS sequence"/>
</dbReference>
<reference evidence="1" key="2">
    <citation type="submission" date="2020-09" db="EMBL/GenBank/DDBJ databases">
        <authorList>
            <person name="Sun Q."/>
            <person name="Zhou Y."/>
        </authorList>
    </citation>
    <scope>NUCLEOTIDE SEQUENCE</scope>
    <source>
        <strain evidence="1">CGMCC 1.15478</strain>
    </source>
</reference>
<sequence>MAHADFFNTADLRRRVLAAWADAPARFREDSNAEEDFALSSYRDRIVVELAQNAADAAHHGDGRLLLRLDGQVFTAYNTGIPLNADGVEALSTLRASAKRGHARSAGRFGVGFSAVASVSDDIVVTSHGHAVQFSQDRAHDAVVAMLADEPQSALADELHRRGGHVPMLRLPFPTTPRDTLDYDTAVCLLLRSSRDRDRVANLLHATGETLLVALEGLSEVIIEIDGTRWVLTRSDSTSEFDFSTAVDGAETRWRVVRRTGAFDAAVLADRPREERERSNWTVMWAVPVTATGRVATLPPDVENVVYAPTPSDTALSVPAVLLGTFPLSSDRRTIIPGAATQQLITSAAEAYCDLVMRFDDITVLQLIPGAGLSSSALDSHLRDALDSLLPYTPFLPTHDGRRVCPVDALILDTGTDASPLAEVLAPLVSGLLPGSWSPRLPALRALSVRHLGLADVADILAGRENNPHWWSSVYKAVRASLGPGADVGELGALPVPLLDGRLVQGARSVLVPSEDWGVDPESFASLGLRVVHPDAADPLLELLGAQRATASNVLTHPLTEAAVRNSLNADDPEATADAVLSLVSASGITAMDVPWLAELALRDDEDDYSAAGELLIPGGPLLDLLGADSAYFVVHESIYEKYGADALRAVGALWSFTTLRAADVELGAGIEDEFGREIDRLDDWVTHTAERLGHPHIPPLIPELAVVADLDLVADDQWPKAIELLAHADVRDAIVNPARLLTASGSAIDVPSYTAWWMASHARIDGARPRDLRSPDADEALHGLYDEVTTPMDPAFASALGIRHSLADVLADPDGPQDLMDRLADPNRDVTRAALHAVWTSLADLAPDRINAPNDVRALDRGRVVVVDADDVLILDRPDALPLVEDQPLILLPPHLAVGLADLLDIALVSEEVGGVVTSRGESRPVPEVVAPFLGSHPITYRHHEPLIVDGRELPWWVADGEIHAATMDGLARGLCWSMGQWPKRHLIAAVLSDPTNAPTLLAEVELD</sequence>
<reference evidence="1" key="1">
    <citation type="journal article" date="2014" name="Int. J. Syst. Evol. Microbiol.">
        <title>Complete genome sequence of Corynebacterium casei LMG S-19264T (=DSM 44701T), isolated from a smear-ripened cheese.</title>
        <authorList>
            <consortium name="US DOE Joint Genome Institute (JGI-PGF)"/>
            <person name="Walter F."/>
            <person name="Albersmeier A."/>
            <person name="Kalinowski J."/>
            <person name="Ruckert C."/>
        </authorList>
    </citation>
    <scope>NUCLEOTIDE SEQUENCE</scope>
    <source>
        <strain evidence="1">CGMCC 1.15478</strain>
    </source>
</reference>
<dbReference type="SUPFAM" id="SSF55874">
    <property type="entry name" value="ATPase domain of HSP90 chaperone/DNA topoisomerase II/histidine kinase"/>
    <property type="match status" value="1"/>
</dbReference>
<proteinExistence type="predicted"/>
<dbReference type="EMBL" id="BMJH01000001">
    <property type="protein sequence ID" value="GGC56481.1"/>
    <property type="molecule type" value="Genomic_DNA"/>
</dbReference>
<dbReference type="AlphaFoldDB" id="A0A916XAJ8"/>